<dbReference type="InterPro" id="IPR000863">
    <property type="entry name" value="Sulfotransferase_dom"/>
</dbReference>
<evidence type="ECO:0000313" key="3">
    <source>
        <dbReference type="Proteomes" id="UP001501757"/>
    </source>
</evidence>
<gene>
    <name evidence="2" type="ORF">GCM10009092_15850</name>
</gene>
<sequence>MIQGMGKMSVVFVLSTGRCGTQWLHQFLNSRLPDSWEASHEPINFDYAPTDNSPSQPLNKNPQKLLNHLAYIQNRVKNHQSYVECGFPCWRHLGWFSEELDCPVKIIYLHRDPVQVSRSWLKQNAFVQPILPHLGIKELFHPAAPEAQLTHYQNSWRGLTSFEKGLYYWAEVQAQAARYKTVWSTENWFELPFHQLTDQCVLQDLMGFLDTDVEIGNIDAVPRDRFQGIEQDVVDETLIRRHPDILQEAEKLGYSSYFS</sequence>
<dbReference type="SUPFAM" id="SSF52540">
    <property type="entry name" value="P-loop containing nucleoside triphosphate hydrolases"/>
    <property type="match status" value="1"/>
</dbReference>
<proteinExistence type="predicted"/>
<protein>
    <recommendedName>
        <fullName evidence="1">Sulfotransferase domain-containing protein</fullName>
    </recommendedName>
</protein>
<comment type="caution">
    <text evidence="2">The sequence shown here is derived from an EMBL/GenBank/DDBJ whole genome shotgun (WGS) entry which is preliminary data.</text>
</comment>
<evidence type="ECO:0000313" key="2">
    <source>
        <dbReference type="EMBL" id="GAA0352290.1"/>
    </source>
</evidence>
<feature type="domain" description="Sulfotransferase" evidence="1">
    <location>
        <begin position="11"/>
        <end position="197"/>
    </location>
</feature>
<dbReference type="EMBL" id="BAAAEI010000006">
    <property type="protein sequence ID" value="GAA0352290.1"/>
    <property type="molecule type" value="Genomic_DNA"/>
</dbReference>
<organism evidence="2 3">
    <name type="scientific">Bowmanella denitrificans</name>
    <dbReference type="NCBI Taxonomy" id="366582"/>
    <lineage>
        <taxon>Bacteria</taxon>
        <taxon>Pseudomonadati</taxon>
        <taxon>Pseudomonadota</taxon>
        <taxon>Gammaproteobacteria</taxon>
        <taxon>Alteromonadales</taxon>
        <taxon>Alteromonadaceae</taxon>
        <taxon>Bowmanella</taxon>
    </lineage>
</organism>
<dbReference type="Proteomes" id="UP001501757">
    <property type="component" value="Unassembled WGS sequence"/>
</dbReference>
<evidence type="ECO:0000259" key="1">
    <source>
        <dbReference type="Pfam" id="PF00685"/>
    </source>
</evidence>
<dbReference type="Gene3D" id="3.40.50.300">
    <property type="entry name" value="P-loop containing nucleotide triphosphate hydrolases"/>
    <property type="match status" value="1"/>
</dbReference>
<reference evidence="2 3" key="1">
    <citation type="journal article" date="2019" name="Int. J. Syst. Evol. Microbiol.">
        <title>The Global Catalogue of Microorganisms (GCM) 10K type strain sequencing project: providing services to taxonomists for standard genome sequencing and annotation.</title>
        <authorList>
            <consortium name="The Broad Institute Genomics Platform"/>
            <consortium name="The Broad Institute Genome Sequencing Center for Infectious Disease"/>
            <person name="Wu L."/>
            <person name="Ma J."/>
        </authorList>
    </citation>
    <scope>NUCLEOTIDE SEQUENCE [LARGE SCALE GENOMIC DNA]</scope>
    <source>
        <strain evidence="2 3">JCM 13378</strain>
    </source>
</reference>
<name>A0ABN0X142_9ALTE</name>
<dbReference type="Pfam" id="PF00685">
    <property type="entry name" value="Sulfotransfer_1"/>
    <property type="match status" value="1"/>
</dbReference>
<dbReference type="InterPro" id="IPR027417">
    <property type="entry name" value="P-loop_NTPase"/>
</dbReference>
<accession>A0ABN0X142</accession>
<keyword evidence="3" id="KW-1185">Reference proteome</keyword>